<dbReference type="EMBL" id="CP002275">
    <property type="protein sequence ID" value="AFS12080.1"/>
    <property type="molecule type" value="Genomic_DNA"/>
</dbReference>
<name>J9W5H6_MYCIP</name>
<evidence type="ECO:0000313" key="1">
    <source>
        <dbReference type="EMBL" id="AFS12080.1"/>
    </source>
</evidence>
<gene>
    <name evidence="1" type="ORF">MIP_00137</name>
</gene>
<dbReference type="Proteomes" id="UP000007329">
    <property type="component" value="Chromosome"/>
</dbReference>
<reference evidence="1 2" key="2">
    <citation type="journal article" date="2012" name="Nucleic Acids Res.">
        <title>Massive gene acquisitions in Mycobacterium indicus pranii provide a perspective on mycobacterial evolution.</title>
        <authorList>
            <person name="Saini V."/>
            <person name="Raghuvanshi S."/>
            <person name="Khurana J.P."/>
            <person name="Ahmed N."/>
            <person name="Hasnain S.E."/>
            <person name="Tyagi A.K."/>
            <person name="Tyagi A.K."/>
        </authorList>
    </citation>
    <scope>NUCLEOTIDE SEQUENCE [LARGE SCALE GENOMIC DNA]</scope>
    <source>
        <strain evidence="2">DSM 45239 / MTCC 9506</strain>
    </source>
</reference>
<dbReference type="KEGG" id="mid:MIP_00137"/>
<dbReference type="HOGENOM" id="CLU_3273030_0_0_11"/>
<organism evidence="1 2">
    <name type="scientific">Mycobacterium indicus pranii (strain DSM 45239 / MTCC 9506)</name>
    <dbReference type="NCBI Taxonomy" id="1232724"/>
    <lineage>
        <taxon>Bacteria</taxon>
        <taxon>Bacillati</taxon>
        <taxon>Actinomycetota</taxon>
        <taxon>Actinomycetes</taxon>
        <taxon>Mycobacteriales</taxon>
        <taxon>Mycobacteriaceae</taxon>
        <taxon>Mycobacterium</taxon>
        <taxon>Mycobacterium avium complex (MAC)</taxon>
    </lineage>
</organism>
<evidence type="ECO:0000313" key="2">
    <source>
        <dbReference type="Proteomes" id="UP000007329"/>
    </source>
</evidence>
<protein>
    <submittedName>
        <fullName evidence="1">Uncharacterized protein</fullName>
    </submittedName>
</protein>
<proteinExistence type="predicted"/>
<dbReference type="AlphaFoldDB" id="J9W5H6"/>
<reference evidence="1 2" key="1">
    <citation type="journal article" date="2007" name="PLoS ONE">
        <title>Molecular analysis of a leprosy immunotherapeutic bacillus provides insights into Mycobacterium evolution.</title>
        <authorList>
            <person name="Ahmed N."/>
            <person name="Saini V."/>
            <person name="Raghuvanshi S."/>
            <person name="Khurana J.P."/>
            <person name="Tyagi A.K."/>
            <person name="Tyagi A.K."/>
            <person name="Hasnain S.E."/>
        </authorList>
    </citation>
    <scope>NUCLEOTIDE SEQUENCE [LARGE SCALE GENOMIC DNA]</scope>
    <source>
        <strain evidence="1">MTCC 9506</strain>
    </source>
</reference>
<sequence>MTADPIDDTVGFIVEGLNDRLIKTVGDESFDLRQCAAVASP</sequence>
<accession>J9W5H6</accession>
<dbReference type="PATRIC" id="fig|1232724.3.peg.101"/>